<organism evidence="2 3">
    <name type="scientific">Penicillium steckii</name>
    <dbReference type="NCBI Taxonomy" id="303698"/>
    <lineage>
        <taxon>Eukaryota</taxon>
        <taxon>Fungi</taxon>
        <taxon>Dikarya</taxon>
        <taxon>Ascomycota</taxon>
        <taxon>Pezizomycotina</taxon>
        <taxon>Eurotiomycetes</taxon>
        <taxon>Eurotiomycetidae</taxon>
        <taxon>Eurotiales</taxon>
        <taxon>Aspergillaceae</taxon>
        <taxon>Penicillium</taxon>
    </lineage>
</organism>
<proteinExistence type="predicted"/>
<dbReference type="PANTHER" id="PTHR33112">
    <property type="entry name" value="DOMAIN PROTEIN, PUTATIVE-RELATED"/>
    <property type="match status" value="1"/>
</dbReference>
<evidence type="ECO:0000313" key="3">
    <source>
        <dbReference type="Proteomes" id="UP000191285"/>
    </source>
</evidence>
<dbReference type="OrthoDB" id="4358538at2759"/>
<dbReference type="EMBL" id="MLKD01000016">
    <property type="protein sequence ID" value="OQE19062.1"/>
    <property type="molecule type" value="Genomic_DNA"/>
</dbReference>
<dbReference type="AlphaFoldDB" id="A0A1V6SYL9"/>
<dbReference type="Proteomes" id="UP000191285">
    <property type="component" value="Unassembled WGS sequence"/>
</dbReference>
<dbReference type="PANTHER" id="PTHR33112:SF8">
    <property type="entry name" value="HETEROKARYON INCOMPATIBILITY DOMAIN-CONTAINING PROTEIN"/>
    <property type="match status" value="1"/>
</dbReference>
<dbReference type="Pfam" id="PF06985">
    <property type="entry name" value="HET"/>
    <property type="match status" value="1"/>
</dbReference>
<feature type="domain" description="Heterokaryon incompatibility" evidence="1">
    <location>
        <begin position="191"/>
        <end position="334"/>
    </location>
</feature>
<accession>A0A1V6SYL9</accession>
<evidence type="ECO:0000313" key="2">
    <source>
        <dbReference type="EMBL" id="OQE19062.1"/>
    </source>
</evidence>
<sequence>MAVVQDRDKACSKCKQIPPLQEIVSVEFEIWSNLQELEAGVRDGCPFCNFIFQNPPDKLWRSQLDPNRPISLMWNGGIPFMSPKRDVDDIRFGNTSTESFSIFVDSDESIASSISTREIHPNPASREVFDLIKGWISSCVDSHPCCQSTNDQFIPRFVVEVTDKQDNRSPTAVPRLRLIENDQNSRNIVPYMALSYVWGVKCQPLQLMRTDLKKFKKAIDYNSLPPTIQDCVLVAQALGIKYIWTDILCIVQDDPEVKKQQILQMKDIFGKSYLTVQAGNTHSVHDNFLQPRSPQRPIPLKLFYGHSSHVYLRGYTPKRTAEGSARQRAWVFEESVLPNRVIMYGEDQIWFVCRRGMCHEDGKQSVFKPCSPLFFRPPDWRNRWRPRLNEPTPDRRLDFLAVWYAGLGDSYTALLLTHPTDKLAAIGGVVPKIQEHVGGRYVAGLWESDMPWALMWKSELHSFYPPWMRSRTNLTRPTNPCAPSWSWASVDGVIRYIFAWRIEDRRKSDFLATVCMKLLEVDPLGEIINDGKLRVCGPLL</sequence>
<gene>
    <name evidence="2" type="ORF">PENSTE_c016G03379</name>
</gene>
<reference evidence="3" key="1">
    <citation type="journal article" date="2017" name="Nat. Microbiol.">
        <title>Global analysis of biosynthetic gene clusters reveals vast potential of secondary metabolite production in Penicillium species.</title>
        <authorList>
            <person name="Nielsen J.C."/>
            <person name="Grijseels S."/>
            <person name="Prigent S."/>
            <person name="Ji B."/>
            <person name="Dainat J."/>
            <person name="Nielsen K.F."/>
            <person name="Frisvad J.C."/>
            <person name="Workman M."/>
            <person name="Nielsen J."/>
        </authorList>
    </citation>
    <scope>NUCLEOTIDE SEQUENCE [LARGE SCALE GENOMIC DNA]</scope>
    <source>
        <strain evidence="3">IBT 24891</strain>
    </source>
</reference>
<comment type="caution">
    <text evidence="2">The sequence shown here is derived from an EMBL/GenBank/DDBJ whole genome shotgun (WGS) entry which is preliminary data.</text>
</comment>
<name>A0A1V6SYL9_9EURO</name>
<evidence type="ECO:0000259" key="1">
    <source>
        <dbReference type="Pfam" id="PF06985"/>
    </source>
</evidence>
<keyword evidence="3" id="KW-1185">Reference proteome</keyword>
<protein>
    <recommendedName>
        <fullName evidence="1">Heterokaryon incompatibility domain-containing protein</fullName>
    </recommendedName>
</protein>
<dbReference type="STRING" id="303698.A0A1V6SYL9"/>
<dbReference type="InterPro" id="IPR010730">
    <property type="entry name" value="HET"/>
</dbReference>